<evidence type="ECO:0000256" key="1">
    <source>
        <dbReference type="ARBA" id="ARBA00004906"/>
    </source>
</evidence>
<reference evidence="6" key="1">
    <citation type="submission" date="2025-08" db="UniProtKB">
        <authorList>
            <consortium name="RefSeq"/>
        </authorList>
    </citation>
    <scope>IDENTIFICATION</scope>
</reference>
<evidence type="ECO:0000313" key="5">
    <source>
        <dbReference type="Proteomes" id="UP001515500"/>
    </source>
</evidence>
<dbReference type="Proteomes" id="UP001515500">
    <property type="component" value="Chromosome 15"/>
</dbReference>
<evidence type="ECO:0000259" key="4">
    <source>
        <dbReference type="PROSITE" id="PS51649"/>
    </source>
</evidence>
<evidence type="ECO:0000256" key="3">
    <source>
        <dbReference type="PROSITE-ProRule" id="PRU00982"/>
    </source>
</evidence>
<keyword evidence="2" id="KW-0833">Ubl conjugation pathway</keyword>
<dbReference type="PROSITE" id="PS51649">
    <property type="entry name" value="NPH3"/>
    <property type="match status" value="1"/>
</dbReference>
<dbReference type="SMART" id="SM00225">
    <property type="entry name" value="BTB"/>
    <property type="match status" value="1"/>
</dbReference>
<dbReference type="GeneID" id="120276937"/>
<dbReference type="InterPro" id="IPR000210">
    <property type="entry name" value="BTB/POZ_dom"/>
</dbReference>
<gene>
    <name evidence="6" type="primary">LOC120276937</name>
</gene>
<dbReference type="RefSeq" id="XP_039139613.1">
    <property type="nucleotide sequence ID" value="XM_039283679.1"/>
</dbReference>
<feature type="domain" description="NPH3" evidence="4">
    <location>
        <begin position="184"/>
        <end position="435"/>
    </location>
</feature>
<protein>
    <submittedName>
        <fullName evidence="6">BTB/POZ domain-containing protein At3g22104-like</fullName>
    </submittedName>
</protein>
<dbReference type="InterPro" id="IPR011333">
    <property type="entry name" value="SKP1/BTB/POZ_sf"/>
</dbReference>
<dbReference type="Pfam" id="PF03000">
    <property type="entry name" value="NPH3"/>
    <property type="match status" value="1"/>
</dbReference>
<organism evidence="5 6">
    <name type="scientific">Dioscorea cayennensis subsp. rotundata</name>
    <name type="common">White Guinea yam</name>
    <name type="synonym">Dioscorea rotundata</name>
    <dbReference type="NCBI Taxonomy" id="55577"/>
    <lineage>
        <taxon>Eukaryota</taxon>
        <taxon>Viridiplantae</taxon>
        <taxon>Streptophyta</taxon>
        <taxon>Embryophyta</taxon>
        <taxon>Tracheophyta</taxon>
        <taxon>Spermatophyta</taxon>
        <taxon>Magnoliopsida</taxon>
        <taxon>Liliopsida</taxon>
        <taxon>Dioscoreales</taxon>
        <taxon>Dioscoreaceae</taxon>
        <taxon>Dioscorea</taxon>
    </lineage>
</organism>
<dbReference type="InterPro" id="IPR027356">
    <property type="entry name" value="NPH3_dom"/>
</dbReference>
<comment type="pathway">
    <text evidence="1">Protein modification; protein ubiquitination.</text>
</comment>
<keyword evidence="5" id="KW-1185">Reference proteome</keyword>
<comment type="similarity">
    <text evidence="3">Belongs to the NPH3 family.</text>
</comment>
<dbReference type="SUPFAM" id="SSF54695">
    <property type="entry name" value="POZ domain"/>
    <property type="match status" value="1"/>
</dbReference>
<accession>A0AB40CI31</accession>
<sequence length="533" mass="60483">MEGACVLEVDVNGEEKFFVDKNVLSRFSGRLSKLFGKTSVTGTSKTLKVIFHGLPGGPDAFELMTKFCYNNGSIQITPINTLLLHFIAHFMEMTHDLIMQTEKSLECIPYWTWCETLIAFQQCQEFFQASNSSGVLDKIIDSLVRRIVTASDTSPLSSSPDSSALRLSFDTRSTLSMRNSNHPSSWFEDLLILNSDTIEKFINCMVSRKVDHSTISRFLFYYLKHRNLNAPTDEKRKTTEIIIGLFYSLDTDSFSFKSLFGILRMSSSLDLSKCCRSRLESMVGSQIDEATLDSLLVSAADQGMQCLYDVNLVLRFLKYFLQSSVQICVKRLKKVGSLMDLYITEVAPDPKLKPSKFVALITALPDSSRESHDAMYRAIDMYLQVHSGLAQEEKMKICCAINYEKLSSESCKHLAGNSKFPSRTGIQALISQHSKLKNLLQVQDTNYLRKFRNSTHKEQQLNDTENEQVILYAKRVDISMEDDKLKAHLEGMQWKAMELEKICSKIQNQMTRIMKIKLCSPNGGLRSLPKLCS</sequence>
<proteinExistence type="inferred from homology"/>
<evidence type="ECO:0000256" key="2">
    <source>
        <dbReference type="ARBA" id="ARBA00022786"/>
    </source>
</evidence>
<dbReference type="AlphaFoldDB" id="A0AB40CI31"/>
<name>A0AB40CI31_DIOCR</name>
<dbReference type="InterPro" id="IPR043454">
    <property type="entry name" value="NPH3/RPT2-like"/>
</dbReference>
<evidence type="ECO:0000313" key="6">
    <source>
        <dbReference type="RefSeq" id="XP_039139613.1"/>
    </source>
</evidence>
<dbReference type="PANTHER" id="PTHR32370">
    <property type="entry name" value="OS12G0117600 PROTEIN"/>
    <property type="match status" value="1"/>
</dbReference>